<evidence type="ECO:0000313" key="2">
    <source>
        <dbReference type="EMBL" id="JAT19973.1"/>
    </source>
</evidence>
<feature type="region of interest" description="Disordered" evidence="1">
    <location>
        <begin position="262"/>
        <end position="290"/>
    </location>
</feature>
<evidence type="ECO:0000256" key="1">
    <source>
        <dbReference type="SAM" id="MobiDB-lite"/>
    </source>
</evidence>
<accession>A0A1B6L8D3</accession>
<proteinExistence type="predicted"/>
<protein>
    <submittedName>
        <fullName evidence="2">Uncharacterized protein</fullName>
    </submittedName>
</protein>
<feature type="region of interest" description="Disordered" evidence="1">
    <location>
        <begin position="1"/>
        <end position="21"/>
    </location>
</feature>
<organism evidence="2">
    <name type="scientific">Graphocephala atropunctata</name>
    <dbReference type="NCBI Taxonomy" id="36148"/>
    <lineage>
        <taxon>Eukaryota</taxon>
        <taxon>Metazoa</taxon>
        <taxon>Ecdysozoa</taxon>
        <taxon>Arthropoda</taxon>
        <taxon>Hexapoda</taxon>
        <taxon>Insecta</taxon>
        <taxon>Pterygota</taxon>
        <taxon>Neoptera</taxon>
        <taxon>Paraneoptera</taxon>
        <taxon>Hemiptera</taxon>
        <taxon>Auchenorrhyncha</taxon>
        <taxon>Membracoidea</taxon>
        <taxon>Cicadellidae</taxon>
        <taxon>Cicadellinae</taxon>
        <taxon>Cicadellini</taxon>
        <taxon>Graphocephala</taxon>
    </lineage>
</organism>
<name>A0A1B6L8D3_9HEMI</name>
<sequence>EEHNQNVKKVEEKEKTHNENVQKIEARKIERAANVKKWIQANYRRKSNEDDGSYFKRICSKTVSTDEEYIERMKQVRETFTNLDVWYSEQYLSETRSFYSLVYAKKSTESEEQYYSRLVTKETFETDQNCARRIYILHIIYPSLPLWYEEKYYSIVKAFYNIYYRKEQSESDEVYLQRVFTKCTGETEENFWKRVKLVQKTFSDYQCWYNKEYLQKLDVCKGVSEVKSEAELKKKVESEKESEESEEARKAKLACLQVFFKSSKKSSKKVQTTEESQEEEVSYGSSSRCQ</sequence>
<dbReference type="EMBL" id="GEBQ01020004">
    <property type="protein sequence ID" value="JAT19973.1"/>
    <property type="molecule type" value="Transcribed_RNA"/>
</dbReference>
<dbReference type="AlphaFoldDB" id="A0A1B6L8D3"/>
<gene>
    <name evidence="2" type="ORF">g.20426</name>
</gene>
<feature type="non-terminal residue" evidence="2">
    <location>
        <position position="1"/>
    </location>
</feature>
<reference evidence="2" key="1">
    <citation type="submission" date="2015-11" db="EMBL/GenBank/DDBJ databases">
        <title>De novo transcriptome assembly of four potential Pierce s Disease insect vectors from Arizona vineyards.</title>
        <authorList>
            <person name="Tassone E.E."/>
        </authorList>
    </citation>
    <scope>NUCLEOTIDE SEQUENCE</scope>
</reference>